<evidence type="ECO:0000256" key="8">
    <source>
        <dbReference type="ARBA" id="ARBA00022723"/>
    </source>
</evidence>
<evidence type="ECO:0000256" key="10">
    <source>
        <dbReference type="ARBA" id="ARBA00022909"/>
    </source>
</evidence>
<comment type="catalytic activity">
    <reaction evidence="1">
        <text>(7,8-dihydropterin-6-yl)methyl diphosphate + 4-aminobenzoate = 7,8-dihydropteroate + diphosphate</text>
        <dbReference type="Rhea" id="RHEA:19949"/>
        <dbReference type="ChEBI" id="CHEBI:17836"/>
        <dbReference type="ChEBI" id="CHEBI:17839"/>
        <dbReference type="ChEBI" id="CHEBI:33019"/>
        <dbReference type="ChEBI" id="CHEBI:72950"/>
        <dbReference type="EC" id="2.5.1.15"/>
    </reaction>
</comment>
<accession>A0A0R1FEK4</accession>
<reference evidence="13 14" key="1">
    <citation type="journal article" date="2015" name="Genome Announc.">
        <title>Expanding the biotechnology potential of lactobacilli through comparative genomics of 213 strains and associated genera.</title>
        <authorList>
            <person name="Sun Z."/>
            <person name="Harris H.M."/>
            <person name="McCann A."/>
            <person name="Guo C."/>
            <person name="Argimon S."/>
            <person name="Zhang W."/>
            <person name="Yang X."/>
            <person name="Jeffery I.B."/>
            <person name="Cooney J.C."/>
            <person name="Kagawa T.F."/>
            <person name="Liu W."/>
            <person name="Song Y."/>
            <person name="Salvetti E."/>
            <person name="Wrobel A."/>
            <person name="Rasinkangas P."/>
            <person name="Parkhill J."/>
            <person name="Rea M.C."/>
            <person name="O'Sullivan O."/>
            <person name="Ritari J."/>
            <person name="Douillard F.P."/>
            <person name="Paul Ross R."/>
            <person name="Yang R."/>
            <person name="Briner A.E."/>
            <person name="Felis G.E."/>
            <person name="de Vos W.M."/>
            <person name="Barrangou R."/>
            <person name="Klaenhammer T.R."/>
            <person name="Caufield P.W."/>
            <person name="Cui Y."/>
            <person name="Zhang H."/>
            <person name="O'Toole P.W."/>
        </authorList>
    </citation>
    <scope>NUCLEOTIDE SEQUENCE [LARGE SCALE GENOMIC DNA]</scope>
    <source>
        <strain evidence="13 14">DSM 20001</strain>
    </source>
</reference>
<keyword evidence="8" id="KW-0479">Metal-binding</keyword>
<comment type="similarity">
    <text evidence="4">Belongs to the DHPS family.</text>
</comment>
<dbReference type="InterPro" id="IPR011005">
    <property type="entry name" value="Dihydropteroate_synth-like_sf"/>
</dbReference>
<dbReference type="PANTHER" id="PTHR20941">
    <property type="entry name" value="FOLATE SYNTHESIS PROTEINS"/>
    <property type="match status" value="1"/>
</dbReference>
<gene>
    <name evidence="13" type="ORF">FD22_GL000900</name>
</gene>
<sequence length="369" mass="41045">MQLKQQSMATTTLPAQLFKPTMIMLMADVDLPTEQAARQLEHELQITRLSARALIVDKYLLLTMDKWLTSTQQSVALTDYIGALQQAAAKLRQSHLFHARRFDLDTQAKTRVYGILNITDDSFYDGGRYFTPAAAIKRAQEMVAQGADVLELGGQSTRKGYQELTPAEEIARVVPVLEAIRPVVDVPIAVDTYKYEVAQAVLAAGADIINDVRPVQDEPRLLAAVAAADAGLVIMHTQNGDQYTDLAQDIHDYFAAAIDFAGHYGIERRQLMIDVGLGSVYGKNYEQEYTLLRELDYFNDLGVATLIAPSRKGFIGRLLDLPVEERLVPTMAIFANSAALDVNFMRAHDIAETKYTLGIMDKIKRSFSR</sequence>
<evidence type="ECO:0000256" key="3">
    <source>
        <dbReference type="ARBA" id="ARBA00004763"/>
    </source>
</evidence>
<dbReference type="GO" id="GO:0046654">
    <property type="term" value="P:tetrahydrofolate biosynthetic process"/>
    <property type="evidence" value="ECO:0007669"/>
    <property type="project" value="UniProtKB-UniPathway"/>
</dbReference>
<dbReference type="NCBIfam" id="TIGR01496">
    <property type="entry name" value="DHPS"/>
    <property type="match status" value="1"/>
</dbReference>
<dbReference type="GO" id="GO:0005829">
    <property type="term" value="C:cytosol"/>
    <property type="evidence" value="ECO:0007669"/>
    <property type="project" value="TreeGrafter"/>
</dbReference>
<evidence type="ECO:0000256" key="5">
    <source>
        <dbReference type="ARBA" id="ARBA00012458"/>
    </source>
</evidence>
<dbReference type="CDD" id="cd00739">
    <property type="entry name" value="DHPS"/>
    <property type="match status" value="1"/>
</dbReference>
<dbReference type="GO" id="GO:0046872">
    <property type="term" value="F:metal ion binding"/>
    <property type="evidence" value="ECO:0007669"/>
    <property type="project" value="UniProtKB-KW"/>
</dbReference>
<dbReference type="EMBL" id="AZCN01000022">
    <property type="protein sequence ID" value="KRK17698.1"/>
    <property type="molecule type" value="Genomic_DNA"/>
</dbReference>
<dbReference type="UniPathway" id="UPA00077">
    <property type="reaction ID" value="UER00156"/>
</dbReference>
<evidence type="ECO:0000256" key="9">
    <source>
        <dbReference type="ARBA" id="ARBA00022842"/>
    </source>
</evidence>
<protein>
    <recommendedName>
        <fullName evidence="6">Dihydropteroate synthase</fullName>
        <ecNumber evidence="5">2.5.1.15</ecNumber>
    </recommendedName>
    <alternativeName>
        <fullName evidence="11">Dihydropteroate pyrophosphorylase</fullName>
    </alternativeName>
</protein>
<dbReference type="Pfam" id="PF00809">
    <property type="entry name" value="Pterin_bind"/>
    <property type="match status" value="1"/>
</dbReference>
<evidence type="ECO:0000256" key="7">
    <source>
        <dbReference type="ARBA" id="ARBA00022679"/>
    </source>
</evidence>
<dbReference type="PANTHER" id="PTHR20941:SF1">
    <property type="entry name" value="FOLIC ACID SYNTHESIS PROTEIN FOL1"/>
    <property type="match status" value="1"/>
</dbReference>
<comment type="caution">
    <text evidence="13">The sequence shown here is derived from an EMBL/GenBank/DDBJ whole genome shotgun (WGS) entry which is preliminary data.</text>
</comment>
<evidence type="ECO:0000256" key="4">
    <source>
        <dbReference type="ARBA" id="ARBA00009503"/>
    </source>
</evidence>
<dbReference type="SUPFAM" id="SSF51717">
    <property type="entry name" value="Dihydropteroate synthetase-like"/>
    <property type="match status" value="1"/>
</dbReference>
<dbReference type="InterPro" id="IPR006390">
    <property type="entry name" value="DHP_synth_dom"/>
</dbReference>
<keyword evidence="7" id="KW-0808">Transferase</keyword>
<dbReference type="GO" id="GO:0004156">
    <property type="term" value="F:dihydropteroate synthase activity"/>
    <property type="evidence" value="ECO:0007669"/>
    <property type="project" value="UniProtKB-EC"/>
</dbReference>
<evidence type="ECO:0000259" key="12">
    <source>
        <dbReference type="PROSITE" id="PS50972"/>
    </source>
</evidence>
<dbReference type="InterPro" id="IPR045031">
    <property type="entry name" value="DHP_synth-like"/>
</dbReference>
<dbReference type="Gene3D" id="3.20.20.20">
    <property type="entry name" value="Dihydropteroate synthase-like"/>
    <property type="match status" value="1"/>
</dbReference>
<dbReference type="Proteomes" id="UP000051181">
    <property type="component" value="Unassembled WGS sequence"/>
</dbReference>
<evidence type="ECO:0000256" key="1">
    <source>
        <dbReference type="ARBA" id="ARBA00000012"/>
    </source>
</evidence>
<evidence type="ECO:0000313" key="13">
    <source>
        <dbReference type="EMBL" id="KRK17698.1"/>
    </source>
</evidence>
<dbReference type="PROSITE" id="PS50972">
    <property type="entry name" value="PTERIN_BINDING"/>
    <property type="match status" value="1"/>
</dbReference>
<feature type="domain" description="Pterin-binding" evidence="12">
    <location>
        <begin position="110"/>
        <end position="358"/>
    </location>
</feature>
<dbReference type="PROSITE" id="PS00792">
    <property type="entry name" value="DHPS_1"/>
    <property type="match status" value="1"/>
</dbReference>
<name>A0A0R1FEK4_9LACO</name>
<keyword evidence="10" id="KW-0289">Folate biosynthesis</keyword>
<dbReference type="EC" id="2.5.1.15" evidence="5"/>
<dbReference type="AlphaFoldDB" id="A0A0R1FEK4"/>
<organism evidence="13 14">
    <name type="scientific">Loigolactobacillus coryniformis subsp. coryniformis KCTC 3167 = DSM 20001</name>
    <dbReference type="NCBI Taxonomy" id="913848"/>
    <lineage>
        <taxon>Bacteria</taxon>
        <taxon>Bacillati</taxon>
        <taxon>Bacillota</taxon>
        <taxon>Bacilli</taxon>
        <taxon>Lactobacillales</taxon>
        <taxon>Lactobacillaceae</taxon>
        <taxon>Loigolactobacillus</taxon>
    </lineage>
</organism>
<dbReference type="eggNOG" id="COG0294">
    <property type="taxonomic scope" value="Bacteria"/>
</dbReference>
<comment type="pathway">
    <text evidence="3">Cofactor biosynthesis; tetrahydrofolate biosynthesis; 7,8-dihydrofolate from 2-amino-4-hydroxy-6-hydroxymethyl-7,8-dihydropteridine diphosphate and 4-aminobenzoate: step 1/2.</text>
</comment>
<dbReference type="GO" id="GO:0046656">
    <property type="term" value="P:folic acid biosynthetic process"/>
    <property type="evidence" value="ECO:0007669"/>
    <property type="project" value="UniProtKB-KW"/>
</dbReference>
<comment type="cofactor">
    <cofactor evidence="2">
        <name>Mg(2+)</name>
        <dbReference type="ChEBI" id="CHEBI:18420"/>
    </cofactor>
</comment>
<dbReference type="RefSeq" id="WP_010010649.1">
    <property type="nucleotide sequence ID" value="NZ_AZCN01000022.1"/>
</dbReference>
<evidence type="ECO:0000256" key="11">
    <source>
        <dbReference type="ARBA" id="ARBA00030193"/>
    </source>
</evidence>
<evidence type="ECO:0000256" key="6">
    <source>
        <dbReference type="ARBA" id="ARBA00016919"/>
    </source>
</evidence>
<dbReference type="InterPro" id="IPR000489">
    <property type="entry name" value="Pterin-binding_dom"/>
</dbReference>
<dbReference type="PATRIC" id="fig|913848.6.peg.930"/>
<proteinExistence type="inferred from homology"/>
<keyword evidence="9" id="KW-0460">Magnesium</keyword>
<dbReference type="GeneID" id="65917531"/>
<evidence type="ECO:0000256" key="2">
    <source>
        <dbReference type="ARBA" id="ARBA00001946"/>
    </source>
</evidence>
<evidence type="ECO:0000313" key="14">
    <source>
        <dbReference type="Proteomes" id="UP000051181"/>
    </source>
</evidence>